<evidence type="ECO:0000313" key="6">
    <source>
        <dbReference type="EMBL" id="SDI88081.1"/>
    </source>
</evidence>
<dbReference type="EMBL" id="FNDZ01000005">
    <property type="protein sequence ID" value="SDI88081.1"/>
    <property type="molecule type" value="Genomic_DNA"/>
</dbReference>
<feature type="transmembrane region" description="Helical" evidence="5">
    <location>
        <begin position="387"/>
        <end position="410"/>
    </location>
</feature>
<feature type="transmembrane region" description="Helical" evidence="5">
    <location>
        <begin position="168"/>
        <end position="187"/>
    </location>
</feature>
<evidence type="ECO:0000256" key="1">
    <source>
        <dbReference type="ARBA" id="ARBA00004141"/>
    </source>
</evidence>
<evidence type="ECO:0000256" key="2">
    <source>
        <dbReference type="ARBA" id="ARBA00022692"/>
    </source>
</evidence>
<dbReference type="PANTHER" id="PTHR10283">
    <property type="entry name" value="SOLUTE CARRIER FAMILY 13 MEMBER"/>
    <property type="match status" value="1"/>
</dbReference>
<keyword evidence="2 5" id="KW-0812">Transmembrane</keyword>
<dbReference type="InterPro" id="IPR001898">
    <property type="entry name" value="SLC13A/DASS"/>
</dbReference>
<gene>
    <name evidence="6" type="ORF">SAMN05421804_1055</name>
</gene>
<feature type="transmembrane region" description="Helical" evidence="5">
    <location>
        <begin position="38"/>
        <end position="63"/>
    </location>
</feature>
<proteinExistence type="predicted"/>
<evidence type="ECO:0000313" key="7">
    <source>
        <dbReference type="Proteomes" id="UP000183255"/>
    </source>
</evidence>
<dbReference type="AlphaFoldDB" id="A0A1G8P6E9"/>
<feature type="transmembrane region" description="Helical" evidence="5">
    <location>
        <begin position="287"/>
        <end position="305"/>
    </location>
</feature>
<feature type="transmembrane region" description="Helical" evidence="5">
    <location>
        <begin position="6"/>
        <end position="26"/>
    </location>
</feature>
<dbReference type="Pfam" id="PF00939">
    <property type="entry name" value="Na_sulph_symp"/>
    <property type="match status" value="1"/>
</dbReference>
<feature type="transmembrane region" description="Helical" evidence="5">
    <location>
        <begin position="440"/>
        <end position="458"/>
    </location>
</feature>
<comment type="subcellular location">
    <subcellularLocation>
        <location evidence="1">Membrane</location>
        <topology evidence="1">Multi-pass membrane protein</topology>
    </subcellularLocation>
</comment>
<dbReference type="RefSeq" id="WP_242848043.1">
    <property type="nucleotide sequence ID" value="NZ_FNDZ01000005.1"/>
</dbReference>
<keyword evidence="3 5" id="KW-1133">Transmembrane helix</keyword>
<evidence type="ECO:0000256" key="4">
    <source>
        <dbReference type="ARBA" id="ARBA00023136"/>
    </source>
</evidence>
<reference evidence="6 7" key="1">
    <citation type="submission" date="2016-10" db="EMBL/GenBank/DDBJ databases">
        <authorList>
            <person name="de Groot N.N."/>
        </authorList>
    </citation>
    <scope>NUCLEOTIDE SEQUENCE [LARGE SCALE GENOMIC DNA]</scope>
    <source>
        <strain evidence="6 7">CGMCC 1.5058</strain>
    </source>
</reference>
<feature type="transmembrane region" description="Helical" evidence="5">
    <location>
        <begin position="138"/>
        <end position="156"/>
    </location>
</feature>
<evidence type="ECO:0000256" key="3">
    <source>
        <dbReference type="ARBA" id="ARBA00022989"/>
    </source>
</evidence>
<accession>A0A1G8P6E9</accession>
<keyword evidence="4 5" id="KW-0472">Membrane</keyword>
<organism evidence="6 7">
    <name type="scientific">Proteiniclasticum ruminis</name>
    <dbReference type="NCBI Taxonomy" id="398199"/>
    <lineage>
        <taxon>Bacteria</taxon>
        <taxon>Bacillati</taxon>
        <taxon>Bacillota</taxon>
        <taxon>Clostridia</taxon>
        <taxon>Eubacteriales</taxon>
        <taxon>Clostridiaceae</taxon>
        <taxon>Proteiniclasticum</taxon>
    </lineage>
</organism>
<dbReference type="GO" id="GO:0005886">
    <property type="term" value="C:plasma membrane"/>
    <property type="evidence" value="ECO:0007669"/>
    <property type="project" value="TreeGrafter"/>
</dbReference>
<sequence>MRIESNVTLFSKWMISLLVPGLILLIPIDQNFTSSLRLFFVITVLVILIIAFELLPQLIAAFLLPSLYYVSGLVPMEVAFQSWTSSTVWMVLGGLLLSCILEECGLLKRIAYYVISKCGGTYKGAVFGCFFIGLALNLVTFCYGWLVASALVYGICKAMNLKPSRESSLLCFAGTIGATGSTIFLYYPGYYALIEDSIRTVQGDYTMSMIETFKYNGVGLLLYVIALLILLKAYKTKELDQQFQNNIFKKKYKDLGPLSRKEKYAVLMVLVLLVYLFSSRFTNYPAAYGFMLVPLWAFLPGINIADKKITEKINFPMVFFVSACLGIGIVGAEVGFGKFLTDVALPLLSGKSPLVASIAFMLFGIIANFFMTPFAMLGGLSLPFAQIAVSLGMNPVAVVMILLFSCEILLLPYQSAGNLMMYAFGMMPMGDFIKQQGLKAILMIAGFIVIIYPLWNLLGYI</sequence>
<feature type="transmembrane region" description="Helical" evidence="5">
    <location>
        <begin position="356"/>
        <end position="380"/>
    </location>
</feature>
<protein>
    <submittedName>
        <fullName evidence="6">Di-and tricarboxylate transporter</fullName>
    </submittedName>
</protein>
<feature type="transmembrane region" description="Helical" evidence="5">
    <location>
        <begin position="317"/>
        <end position="336"/>
    </location>
</feature>
<dbReference type="GO" id="GO:0022857">
    <property type="term" value="F:transmembrane transporter activity"/>
    <property type="evidence" value="ECO:0007669"/>
    <property type="project" value="InterPro"/>
</dbReference>
<dbReference type="Proteomes" id="UP000183255">
    <property type="component" value="Unassembled WGS sequence"/>
</dbReference>
<name>A0A1G8P6E9_9CLOT</name>
<feature type="transmembrane region" description="Helical" evidence="5">
    <location>
        <begin position="215"/>
        <end position="234"/>
    </location>
</feature>
<evidence type="ECO:0000256" key="5">
    <source>
        <dbReference type="SAM" id="Phobius"/>
    </source>
</evidence>
<feature type="transmembrane region" description="Helical" evidence="5">
    <location>
        <begin position="264"/>
        <end position="281"/>
    </location>
</feature>